<dbReference type="AlphaFoldDB" id="E7QP37"/>
<reference evidence="2 3" key="1">
    <citation type="journal article" date="2014" name="ISME J.">
        <title>Trehalose/2-sulfotrehalose biosynthesis and glycine-betaine uptake are widely spread mechanisms for osmoadaptation in the Halobacteriales.</title>
        <authorList>
            <person name="Youssef N.H."/>
            <person name="Savage-Ashlock K.N."/>
            <person name="McCully A.L."/>
            <person name="Luedtke B."/>
            <person name="Shaw E.I."/>
            <person name="Hoff W.D."/>
            <person name="Elshahed M.S."/>
        </authorList>
    </citation>
    <scope>NUCLEOTIDE SEQUENCE [LARGE SCALE GENOMIC DNA]</scope>
    <source>
        <strain evidence="2 3">DX253</strain>
    </source>
</reference>
<dbReference type="PATRIC" id="fig|797209.4.peg.192"/>
<evidence type="ECO:0000313" key="2">
    <source>
        <dbReference type="EMBL" id="EFW93690.1"/>
    </source>
</evidence>
<comment type="caution">
    <text evidence="2">The sequence shown here is derived from an EMBL/GenBank/DDBJ whole genome shotgun (WGS) entry which is preliminary data.</text>
</comment>
<dbReference type="RefSeq" id="WP_007976181.1">
    <property type="nucleotide sequence ID" value="NZ_AEMG01000002.1"/>
</dbReference>
<accession>E7QP37</accession>
<proteinExistence type="predicted"/>
<dbReference type="Proteomes" id="UP000003751">
    <property type="component" value="Unassembled WGS sequence"/>
</dbReference>
<feature type="region of interest" description="Disordered" evidence="1">
    <location>
        <begin position="1"/>
        <end position="46"/>
    </location>
</feature>
<protein>
    <submittedName>
        <fullName evidence="2">Uncharacterized protein</fullName>
    </submittedName>
</protein>
<evidence type="ECO:0000256" key="1">
    <source>
        <dbReference type="SAM" id="MobiDB-lite"/>
    </source>
</evidence>
<dbReference type="EMBL" id="AEMG01000002">
    <property type="protein sequence ID" value="EFW93690.1"/>
    <property type="molecule type" value="Genomic_DNA"/>
</dbReference>
<evidence type="ECO:0000313" key="3">
    <source>
        <dbReference type="Proteomes" id="UP000003751"/>
    </source>
</evidence>
<gene>
    <name evidence="2" type="ORF">ZOD2009_01065</name>
</gene>
<sequence length="77" mass="8849">MGQDDDEERTVEQWYGKPQHEMAPSTSEQELYGDPQHDVADGGSPSDFDLDLGYTLNWFDLSEELDADVERQLLTER</sequence>
<name>E7QP37_HALPU</name>
<organism evidence="2 3">
    <name type="scientific">Haladaptatus paucihalophilus DX253</name>
    <dbReference type="NCBI Taxonomy" id="797209"/>
    <lineage>
        <taxon>Archaea</taxon>
        <taxon>Methanobacteriati</taxon>
        <taxon>Methanobacteriota</taxon>
        <taxon>Stenosarchaea group</taxon>
        <taxon>Halobacteria</taxon>
        <taxon>Halobacteriales</taxon>
        <taxon>Haladaptataceae</taxon>
        <taxon>Haladaptatus</taxon>
    </lineage>
</organism>